<dbReference type="Proteomes" id="UP000279833">
    <property type="component" value="Unassembled WGS sequence"/>
</dbReference>
<evidence type="ECO:0000313" key="1">
    <source>
        <dbReference type="EMBL" id="VDP81109.1"/>
    </source>
</evidence>
<keyword evidence="2" id="KW-1185">Reference proteome</keyword>
<dbReference type="WBParaSite" id="SCUD_0002302201-mRNA-1">
    <property type="protein sequence ID" value="SCUD_0002302201-mRNA-1"/>
    <property type="gene ID" value="SCUD_0002302201"/>
</dbReference>
<proteinExistence type="predicted"/>
<accession>A0A183L6Q0</accession>
<dbReference type="AlphaFoldDB" id="A0A183L6Q0"/>
<evidence type="ECO:0000313" key="3">
    <source>
        <dbReference type="WBParaSite" id="SCUD_0002302201-mRNA-1"/>
    </source>
</evidence>
<organism evidence="3">
    <name type="scientific">Schistosoma curassoni</name>
    <dbReference type="NCBI Taxonomy" id="6186"/>
    <lineage>
        <taxon>Eukaryota</taxon>
        <taxon>Metazoa</taxon>
        <taxon>Spiralia</taxon>
        <taxon>Lophotrochozoa</taxon>
        <taxon>Platyhelminthes</taxon>
        <taxon>Trematoda</taxon>
        <taxon>Digenea</taxon>
        <taxon>Strigeidida</taxon>
        <taxon>Schistosomatoidea</taxon>
        <taxon>Schistosomatidae</taxon>
        <taxon>Schistosoma</taxon>
    </lineage>
</organism>
<name>A0A183L6Q0_9TREM</name>
<evidence type="ECO:0000313" key="2">
    <source>
        <dbReference type="Proteomes" id="UP000279833"/>
    </source>
</evidence>
<reference evidence="3" key="1">
    <citation type="submission" date="2016-06" db="UniProtKB">
        <authorList>
            <consortium name="WormBaseParasite"/>
        </authorList>
    </citation>
    <scope>IDENTIFICATION</scope>
</reference>
<protein>
    <submittedName>
        <fullName evidence="1 3">Uncharacterized protein</fullName>
    </submittedName>
</protein>
<gene>
    <name evidence="1" type="ORF">SCUD_LOCUS23019</name>
</gene>
<reference evidence="1 2" key="2">
    <citation type="submission" date="2018-11" db="EMBL/GenBank/DDBJ databases">
        <authorList>
            <consortium name="Pathogen Informatics"/>
        </authorList>
    </citation>
    <scope>NUCLEOTIDE SEQUENCE [LARGE SCALE GENOMIC DNA]</scope>
    <source>
        <strain evidence="1">Dakar</strain>
        <strain evidence="2">Dakar, Senegal</strain>
    </source>
</reference>
<dbReference type="EMBL" id="UZAK01051716">
    <property type="protein sequence ID" value="VDP81109.1"/>
    <property type="molecule type" value="Genomic_DNA"/>
</dbReference>
<sequence length="46" mass="5546">MYLKSTVSMVLDYYQWNKSFTNHLVSSFQHFQINHPELYMGMAMVQ</sequence>